<dbReference type="EMBL" id="DS995739">
    <property type="protein sequence ID" value="EGE05373.1"/>
    <property type="molecule type" value="Genomic_DNA"/>
</dbReference>
<organism evidence="3 4">
    <name type="scientific">Trichophyton equinum (strain ATCC MYA-4606 / CBS 127.97)</name>
    <name type="common">Horse ringworm fungus</name>
    <dbReference type="NCBI Taxonomy" id="559882"/>
    <lineage>
        <taxon>Eukaryota</taxon>
        <taxon>Fungi</taxon>
        <taxon>Dikarya</taxon>
        <taxon>Ascomycota</taxon>
        <taxon>Pezizomycotina</taxon>
        <taxon>Eurotiomycetes</taxon>
        <taxon>Eurotiomycetidae</taxon>
        <taxon>Onygenales</taxon>
        <taxon>Arthrodermataceae</taxon>
        <taxon>Trichophyton</taxon>
    </lineage>
</organism>
<sequence length="67" mass="7680">MYIKLLSLLTHLPLCCVVGWEIEIWLRGLITSLSLVSFTEARRPGRAVRRRGFEPPPGQHLQSRQPV</sequence>
<dbReference type="Proteomes" id="UP000009169">
    <property type="component" value="Unassembled WGS sequence"/>
</dbReference>
<feature type="chain" id="PRO_5003288367" description="Secreted protein" evidence="2">
    <location>
        <begin position="20"/>
        <end position="67"/>
    </location>
</feature>
<reference evidence="4" key="1">
    <citation type="journal article" date="2012" name="MBio">
        <title>Comparative genome analysis of Trichophyton rubrum and related dermatophytes reveals candidate genes involved in infection.</title>
        <authorList>
            <person name="Martinez D.A."/>
            <person name="Oliver B.G."/>
            <person name="Graeser Y."/>
            <person name="Goldberg J.M."/>
            <person name="Li W."/>
            <person name="Martinez-Rossi N.M."/>
            <person name="Monod M."/>
            <person name="Shelest E."/>
            <person name="Barton R.C."/>
            <person name="Birch E."/>
            <person name="Brakhage A.A."/>
            <person name="Chen Z."/>
            <person name="Gurr S.J."/>
            <person name="Heiman D."/>
            <person name="Heitman J."/>
            <person name="Kosti I."/>
            <person name="Rossi A."/>
            <person name="Saif S."/>
            <person name="Samalova M."/>
            <person name="Saunders C.W."/>
            <person name="Shea T."/>
            <person name="Summerbell R.C."/>
            <person name="Xu J."/>
            <person name="Young S."/>
            <person name="Zeng Q."/>
            <person name="Birren B.W."/>
            <person name="Cuomo C.A."/>
            <person name="White T.C."/>
        </authorList>
    </citation>
    <scope>NUCLEOTIDE SEQUENCE [LARGE SCALE GENOMIC DNA]</scope>
    <source>
        <strain evidence="4">ATCC MYA-4606 / CBS 127.97</strain>
    </source>
</reference>
<evidence type="ECO:0000256" key="1">
    <source>
        <dbReference type="SAM" id="MobiDB-lite"/>
    </source>
</evidence>
<feature type="region of interest" description="Disordered" evidence="1">
    <location>
        <begin position="45"/>
        <end position="67"/>
    </location>
</feature>
<evidence type="ECO:0000256" key="2">
    <source>
        <dbReference type="SAM" id="SignalP"/>
    </source>
</evidence>
<dbReference type="HOGENOM" id="CLU_2814246_0_0_1"/>
<proteinExistence type="predicted"/>
<evidence type="ECO:0008006" key="5">
    <source>
        <dbReference type="Google" id="ProtNLM"/>
    </source>
</evidence>
<dbReference type="AlphaFoldDB" id="F2PU05"/>
<evidence type="ECO:0000313" key="4">
    <source>
        <dbReference type="Proteomes" id="UP000009169"/>
    </source>
</evidence>
<accession>F2PU05</accession>
<keyword evidence="4" id="KW-1185">Reference proteome</keyword>
<dbReference type="VEuPathDB" id="FungiDB:TEQG_04253"/>
<evidence type="ECO:0000313" key="3">
    <source>
        <dbReference type="EMBL" id="EGE05373.1"/>
    </source>
</evidence>
<name>F2PU05_TRIEC</name>
<feature type="signal peptide" evidence="2">
    <location>
        <begin position="1"/>
        <end position="19"/>
    </location>
</feature>
<keyword evidence="2" id="KW-0732">Signal</keyword>
<gene>
    <name evidence="3" type="ORF">TEQG_04253</name>
</gene>
<protein>
    <recommendedName>
        <fullName evidence="5">Secreted protein</fullName>
    </recommendedName>
</protein>